<evidence type="ECO:0000313" key="1">
    <source>
        <dbReference type="EMBL" id="TPN87411.1"/>
    </source>
</evidence>
<protein>
    <submittedName>
        <fullName evidence="1">Uncharacterized protein</fullName>
    </submittedName>
</protein>
<dbReference type="OrthoDB" id="1428091at2"/>
<name>A0A504JLF9_9FLAO</name>
<sequence length="171" mass="19898">MEYSLEKMDEYLKNGLAIDATMGGLILGKSHSQGGIYFWVKRDNVFVLEGEVEGYEYIMNQGASHCFSESTYRFHQPELHKHDFIDYEPDLNIKLLDTRDLGDPKFLLFDSGGFSIINKWSTKGYLKTIDEMNKAVTIEKIDEKNARLVYNSNKPIEIFYYDKYEGYISKL</sequence>
<gene>
    <name evidence="1" type="ORF">FHK87_07460</name>
</gene>
<proteinExistence type="predicted"/>
<organism evidence="1 2">
    <name type="scientific">Aquimarina algicola</name>
    <dbReference type="NCBI Taxonomy" id="2589995"/>
    <lineage>
        <taxon>Bacteria</taxon>
        <taxon>Pseudomonadati</taxon>
        <taxon>Bacteroidota</taxon>
        <taxon>Flavobacteriia</taxon>
        <taxon>Flavobacteriales</taxon>
        <taxon>Flavobacteriaceae</taxon>
        <taxon>Aquimarina</taxon>
    </lineage>
</organism>
<dbReference type="AlphaFoldDB" id="A0A504JLF9"/>
<keyword evidence="2" id="KW-1185">Reference proteome</keyword>
<comment type="caution">
    <text evidence="1">The sequence shown here is derived from an EMBL/GenBank/DDBJ whole genome shotgun (WGS) entry which is preliminary data.</text>
</comment>
<dbReference type="Proteomes" id="UP000315540">
    <property type="component" value="Unassembled WGS sequence"/>
</dbReference>
<evidence type="ECO:0000313" key="2">
    <source>
        <dbReference type="Proteomes" id="UP000315540"/>
    </source>
</evidence>
<accession>A0A504JLF9</accession>
<dbReference type="RefSeq" id="WP_140592053.1">
    <property type="nucleotide sequence ID" value="NZ_VFWZ01000002.1"/>
</dbReference>
<dbReference type="EMBL" id="VFWZ01000002">
    <property type="protein sequence ID" value="TPN87411.1"/>
    <property type="molecule type" value="Genomic_DNA"/>
</dbReference>
<reference evidence="1 2" key="1">
    <citation type="submission" date="2019-06" db="EMBL/GenBank/DDBJ databases">
        <authorList>
            <person name="Meng X."/>
        </authorList>
    </citation>
    <scope>NUCLEOTIDE SEQUENCE [LARGE SCALE GENOMIC DNA]</scope>
    <source>
        <strain evidence="1 2">M625</strain>
    </source>
</reference>